<organism evidence="4 5">
    <name type="scientific">Levilactobacillus bambusae</name>
    <dbReference type="NCBI Taxonomy" id="2024736"/>
    <lineage>
        <taxon>Bacteria</taxon>
        <taxon>Bacillati</taxon>
        <taxon>Bacillota</taxon>
        <taxon>Bacilli</taxon>
        <taxon>Lactobacillales</taxon>
        <taxon>Lactobacillaceae</taxon>
        <taxon>Levilactobacillus</taxon>
    </lineage>
</organism>
<accession>A0A2V1N151</accession>
<dbReference type="AlphaFoldDB" id="A0A2V1N151"/>
<dbReference type="InterPro" id="IPR014718">
    <property type="entry name" value="GH-type_carb-bd"/>
</dbReference>
<dbReference type="GO" id="GO:0005737">
    <property type="term" value="C:cytoplasm"/>
    <property type="evidence" value="ECO:0007669"/>
    <property type="project" value="TreeGrafter"/>
</dbReference>
<evidence type="ECO:0000313" key="5">
    <source>
        <dbReference type="Proteomes" id="UP000245080"/>
    </source>
</evidence>
<comment type="caution">
    <text evidence="4">The sequence shown here is derived from an EMBL/GenBank/DDBJ whole genome shotgun (WGS) entry which is preliminary data.</text>
</comment>
<dbReference type="CDD" id="cd09019">
    <property type="entry name" value="galactose_mutarotase_like"/>
    <property type="match status" value="1"/>
</dbReference>
<protein>
    <submittedName>
        <fullName evidence="4">Galactose mutarotase</fullName>
    </submittedName>
</protein>
<dbReference type="OrthoDB" id="9779408at2"/>
<gene>
    <name evidence="4" type="ORF">DCM90_04050</name>
</gene>
<dbReference type="Proteomes" id="UP000245080">
    <property type="component" value="Unassembled WGS sequence"/>
</dbReference>
<dbReference type="GO" id="GO:0004034">
    <property type="term" value="F:aldose 1-epimerase activity"/>
    <property type="evidence" value="ECO:0007669"/>
    <property type="project" value="TreeGrafter"/>
</dbReference>
<comment type="similarity">
    <text evidence="1">Belongs to the aldose epimerase family.</text>
</comment>
<name>A0A2V1N151_9LACO</name>
<dbReference type="PANTHER" id="PTHR10091:SF0">
    <property type="entry name" value="GALACTOSE MUTAROTASE"/>
    <property type="match status" value="1"/>
</dbReference>
<dbReference type="GO" id="GO:0030246">
    <property type="term" value="F:carbohydrate binding"/>
    <property type="evidence" value="ECO:0007669"/>
    <property type="project" value="InterPro"/>
</dbReference>
<proteinExistence type="inferred from homology"/>
<keyword evidence="2" id="KW-0413">Isomerase</keyword>
<dbReference type="Pfam" id="PF01263">
    <property type="entry name" value="Aldose_epim"/>
    <property type="match status" value="1"/>
</dbReference>
<dbReference type="RefSeq" id="WP_109250062.1">
    <property type="nucleotide sequence ID" value="NZ_QCXQ01000002.1"/>
</dbReference>
<evidence type="ECO:0000256" key="1">
    <source>
        <dbReference type="ARBA" id="ARBA00006206"/>
    </source>
</evidence>
<dbReference type="PANTHER" id="PTHR10091">
    <property type="entry name" value="ALDOSE-1-EPIMERASE"/>
    <property type="match status" value="1"/>
</dbReference>
<dbReference type="SUPFAM" id="SSF74650">
    <property type="entry name" value="Galactose mutarotase-like"/>
    <property type="match status" value="1"/>
</dbReference>
<dbReference type="GO" id="GO:0033499">
    <property type="term" value="P:galactose catabolic process via UDP-galactose, Leloir pathway"/>
    <property type="evidence" value="ECO:0007669"/>
    <property type="project" value="TreeGrafter"/>
</dbReference>
<dbReference type="InterPro" id="IPR011013">
    <property type="entry name" value="Gal_mutarotase_sf_dom"/>
</dbReference>
<evidence type="ECO:0000256" key="2">
    <source>
        <dbReference type="ARBA" id="ARBA00023235"/>
    </source>
</evidence>
<evidence type="ECO:0000256" key="3">
    <source>
        <dbReference type="ARBA" id="ARBA00023277"/>
    </source>
</evidence>
<keyword evidence="5" id="KW-1185">Reference proteome</keyword>
<sequence length="341" mass="37530">MKTTQSTYRNAHGETCTRYVLTNDKGTSIIILSYGATFQSFIVTEGDEQHDLLVSEPNPDVYTDNVWNLSKAVGPVAGRISNAAFTIGQTPYQLEANEGQNLLHGGPHGFAFVNWDGTVEESTDQVSVTLTHRFTEEDDGFPGPLEATITYELTNDNRVNVNLTGHSDMDTLFNPTIHVYWNVTDSGYTINNQWLKINGDQRVVTNAEKIPTGEIVSVADTAYDFREGPDMKTALDALSAETGGIEFDDAYEVSPSSQVPVAQVGDNDGHRQVSIYSDRNGLVIFTANPQSTARQNLHDYDALATEAQTLPDAINHDGFGNIVLPKNETVTHTISYQYERL</sequence>
<dbReference type="InterPro" id="IPR047215">
    <property type="entry name" value="Galactose_mutarotase-like"/>
</dbReference>
<reference evidence="4 5" key="1">
    <citation type="journal article" date="2018" name="Int. J. Syst. Evol. Microbiol.">
        <title>Lactobacillus bambusae sp. nov., isolated from a traditional fermented Ma-bamboo shoots of Taiwan.</title>
        <authorList>
            <person name="Wang L.-T."/>
        </authorList>
    </citation>
    <scope>NUCLEOTIDE SEQUENCE [LARGE SCALE GENOMIC DNA]</scope>
    <source>
        <strain evidence="4 5">BS-W1</strain>
    </source>
</reference>
<dbReference type="Gene3D" id="2.70.98.10">
    <property type="match status" value="1"/>
</dbReference>
<evidence type="ECO:0000313" key="4">
    <source>
        <dbReference type="EMBL" id="PWG00115.1"/>
    </source>
</evidence>
<dbReference type="InterPro" id="IPR008183">
    <property type="entry name" value="Aldose_1/G6P_1-epimerase"/>
</dbReference>
<keyword evidence="3" id="KW-0119">Carbohydrate metabolism</keyword>
<dbReference type="EMBL" id="QCXQ01000002">
    <property type="protein sequence ID" value="PWG00115.1"/>
    <property type="molecule type" value="Genomic_DNA"/>
</dbReference>
<dbReference type="GO" id="GO:0006006">
    <property type="term" value="P:glucose metabolic process"/>
    <property type="evidence" value="ECO:0007669"/>
    <property type="project" value="TreeGrafter"/>
</dbReference>